<dbReference type="Proteomes" id="UP001596087">
    <property type="component" value="Unassembled WGS sequence"/>
</dbReference>
<organism evidence="3 4">
    <name type="scientific">Nocardioides taihuensis</name>
    <dbReference type="NCBI Taxonomy" id="1835606"/>
    <lineage>
        <taxon>Bacteria</taxon>
        <taxon>Bacillati</taxon>
        <taxon>Actinomycetota</taxon>
        <taxon>Actinomycetes</taxon>
        <taxon>Propionibacteriales</taxon>
        <taxon>Nocardioidaceae</taxon>
        <taxon>Nocardioides</taxon>
    </lineage>
</organism>
<evidence type="ECO:0008006" key="5">
    <source>
        <dbReference type="Google" id="ProtNLM"/>
    </source>
</evidence>
<evidence type="ECO:0000256" key="2">
    <source>
        <dbReference type="SAM" id="SignalP"/>
    </source>
</evidence>
<feature type="region of interest" description="Disordered" evidence="1">
    <location>
        <begin position="21"/>
        <end position="51"/>
    </location>
</feature>
<dbReference type="PANTHER" id="PTHR47197">
    <property type="entry name" value="PROTEIN NIRF"/>
    <property type="match status" value="1"/>
</dbReference>
<dbReference type="PROSITE" id="PS51257">
    <property type="entry name" value="PROKAR_LIPOPROTEIN"/>
    <property type="match status" value="1"/>
</dbReference>
<dbReference type="PANTHER" id="PTHR47197:SF3">
    <property type="entry name" value="DIHYDRO-HEME D1 DEHYDROGENASE"/>
    <property type="match status" value="1"/>
</dbReference>
<evidence type="ECO:0000313" key="4">
    <source>
        <dbReference type="Proteomes" id="UP001596087"/>
    </source>
</evidence>
<dbReference type="InterPro" id="IPR051200">
    <property type="entry name" value="Host-pathogen_enzymatic-act"/>
</dbReference>
<dbReference type="Gene3D" id="2.130.10.10">
    <property type="entry name" value="YVTN repeat-like/Quinoprotein amine dehydrogenase"/>
    <property type="match status" value="1"/>
</dbReference>
<dbReference type="InterPro" id="IPR015943">
    <property type="entry name" value="WD40/YVTN_repeat-like_dom_sf"/>
</dbReference>
<feature type="signal peptide" evidence="2">
    <location>
        <begin position="1"/>
        <end position="19"/>
    </location>
</feature>
<evidence type="ECO:0000256" key="1">
    <source>
        <dbReference type="SAM" id="MobiDB-lite"/>
    </source>
</evidence>
<reference evidence="4" key="1">
    <citation type="journal article" date="2019" name="Int. J. Syst. Evol. Microbiol.">
        <title>The Global Catalogue of Microorganisms (GCM) 10K type strain sequencing project: providing services to taxonomists for standard genome sequencing and annotation.</title>
        <authorList>
            <consortium name="The Broad Institute Genomics Platform"/>
            <consortium name="The Broad Institute Genome Sequencing Center for Infectious Disease"/>
            <person name="Wu L."/>
            <person name="Ma J."/>
        </authorList>
    </citation>
    <scope>NUCLEOTIDE SEQUENCE [LARGE SCALE GENOMIC DNA]</scope>
    <source>
        <strain evidence="4">DFY41</strain>
    </source>
</reference>
<dbReference type="SUPFAM" id="SSF63825">
    <property type="entry name" value="YWTD domain"/>
    <property type="match status" value="1"/>
</dbReference>
<feature type="chain" id="PRO_5047264599" description="YncE family protein" evidence="2">
    <location>
        <begin position="20"/>
        <end position="327"/>
    </location>
</feature>
<gene>
    <name evidence="3" type="ORF">ACFPGP_19620</name>
</gene>
<comment type="caution">
    <text evidence="3">The sequence shown here is derived from an EMBL/GenBank/DDBJ whole genome shotgun (WGS) entry which is preliminary data.</text>
</comment>
<accession>A0ABW0BNU5</accession>
<proteinExistence type="predicted"/>
<feature type="compositionally biased region" description="Low complexity" evidence="1">
    <location>
        <begin position="28"/>
        <end position="38"/>
    </location>
</feature>
<evidence type="ECO:0000313" key="3">
    <source>
        <dbReference type="EMBL" id="MFC5178900.1"/>
    </source>
</evidence>
<keyword evidence="4" id="KW-1185">Reference proteome</keyword>
<dbReference type="RefSeq" id="WP_378592670.1">
    <property type="nucleotide sequence ID" value="NZ_JBHSKD010000027.1"/>
</dbReference>
<sequence>MRRALAVLALALLPLLSGCGGEEEDDGGLAPDGDASGSPSATTPDGVGVTDLDEAPVGVAGVDGGWWAALPDAGAVRTADGASVAVGSLPLRLVTTPQGVWVSVIGDGRLVRIDPATGEVDRQVRLRPRDSEPEGLAYDGRTLWVVDQAGDRVLPVDPATGDVGAAVRVGHEPRLVAAGPSGVFVGNYTEGSVTRVVDGRGTTRNAGSCLSPQGLAEAAGVVWVACTVDGQVVGLDAESLQPVVELPDLPYADAVVADRDTVYVVGQEGPTVWTIDARTQEVTGELVLDAAPSTRENVGAALVGSTLVVTHPEVRRAYEVPVSALGR</sequence>
<keyword evidence="2" id="KW-0732">Signal</keyword>
<dbReference type="EMBL" id="JBHSKD010000027">
    <property type="protein sequence ID" value="MFC5178900.1"/>
    <property type="molecule type" value="Genomic_DNA"/>
</dbReference>
<name>A0ABW0BNU5_9ACTN</name>
<protein>
    <recommendedName>
        <fullName evidence="5">YncE family protein</fullName>
    </recommendedName>
</protein>